<dbReference type="AlphaFoldDB" id="A0A0F8XPM1"/>
<proteinExistence type="predicted"/>
<protein>
    <submittedName>
        <fullName evidence="1">Uncharacterized protein</fullName>
    </submittedName>
</protein>
<reference evidence="1" key="1">
    <citation type="journal article" date="2015" name="Nature">
        <title>Complex archaea that bridge the gap between prokaryotes and eukaryotes.</title>
        <authorList>
            <person name="Spang A."/>
            <person name="Saw J.H."/>
            <person name="Jorgensen S.L."/>
            <person name="Zaremba-Niedzwiedzka K."/>
            <person name="Martijn J."/>
            <person name="Lind A.E."/>
            <person name="van Eijk R."/>
            <person name="Schleper C."/>
            <person name="Guy L."/>
            <person name="Ettema T.J."/>
        </authorList>
    </citation>
    <scope>NUCLEOTIDE SEQUENCE</scope>
</reference>
<sequence length="283" mass="31450">MNIFYNGSDHITFLPTSSSGTTGSMSIDVWNFNDVVSGIVTIELVSSCVSGHDPEFPDWCEIGPDIIAFDNVQLSSYKVDDTKAYDGFEYEYYATETRNDVMVIPAITANVIDSSEVVEIVLDSISVYDKFANGNFTFEVDGHATDGNDISPNLDVYVVYSDGTEERATSTIPLDMIPDYSIPFGLWGDYQNLYFISRPDEIIKEVYVVYTLQADHNEGTVWLADPRIEYTSQAINTGGNPRYQIDLPVESSDFLEIGDLLIPVDMRGFNPEGTTITVTGFND</sequence>
<name>A0A0F8XPM1_9ZZZZ</name>
<gene>
    <name evidence="1" type="ORF">LCGC14_2997360</name>
</gene>
<comment type="caution">
    <text evidence="1">The sequence shown here is derived from an EMBL/GenBank/DDBJ whole genome shotgun (WGS) entry which is preliminary data.</text>
</comment>
<evidence type="ECO:0000313" key="1">
    <source>
        <dbReference type="EMBL" id="KKK63135.1"/>
    </source>
</evidence>
<dbReference type="EMBL" id="LAZR01061661">
    <property type="protein sequence ID" value="KKK63135.1"/>
    <property type="molecule type" value="Genomic_DNA"/>
</dbReference>
<feature type="non-terminal residue" evidence="1">
    <location>
        <position position="283"/>
    </location>
</feature>
<accession>A0A0F8XPM1</accession>
<organism evidence="1">
    <name type="scientific">marine sediment metagenome</name>
    <dbReference type="NCBI Taxonomy" id="412755"/>
    <lineage>
        <taxon>unclassified sequences</taxon>
        <taxon>metagenomes</taxon>
        <taxon>ecological metagenomes</taxon>
    </lineage>
</organism>